<proteinExistence type="predicted"/>
<organism evidence="1">
    <name type="scientific">marine metagenome</name>
    <dbReference type="NCBI Taxonomy" id="408172"/>
    <lineage>
        <taxon>unclassified sequences</taxon>
        <taxon>metagenomes</taxon>
        <taxon>ecological metagenomes</taxon>
    </lineage>
</organism>
<evidence type="ECO:0000313" key="1">
    <source>
        <dbReference type="EMBL" id="SVE38330.1"/>
    </source>
</evidence>
<name>A0A383D201_9ZZZZ</name>
<dbReference type="PROSITE" id="PS51257">
    <property type="entry name" value="PROKAR_LIPOPROTEIN"/>
    <property type="match status" value="1"/>
</dbReference>
<dbReference type="AlphaFoldDB" id="A0A383D201"/>
<sequence length="113" mass="12298">MRNSVLAAVFVVIQFSVACTKPKIEAYSIPTEHRPPPGWVQLNARGPEKERYGIDEGKLVYEITVTVTVLEGLGGGIGANFNRWRGQLGLPRLEGADLNATLLAVPNLGEEVR</sequence>
<feature type="non-terminal residue" evidence="1">
    <location>
        <position position="113"/>
    </location>
</feature>
<accession>A0A383D201</accession>
<gene>
    <name evidence="1" type="ORF">METZ01_LOCUS491184</name>
</gene>
<dbReference type="EMBL" id="UINC01213519">
    <property type="protein sequence ID" value="SVE38330.1"/>
    <property type="molecule type" value="Genomic_DNA"/>
</dbReference>
<reference evidence="1" key="1">
    <citation type="submission" date="2018-05" db="EMBL/GenBank/DDBJ databases">
        <authorList>
            <person name="Lanie J.A."/>
            <person name="Ng W.-L."/>
            <person name="Kazmierczak K.M."/>
            <person name="Andrzejewski T.M."/>
            <person name="Davidsen T.M."/>
            <person name="Wayne K.J."/>
            <person name="Tettelin H."/>
            <person name="Glass J.I."/>
            <person name="Rusch D."/>
            <person name="Podicherti R."/>
            <person name="Tsui H.-C.T."/>
            <person name="Winkler M.E."/>
        </authorList>
    </citation>
    <scope>NUCLEOTIDE SEQUENCE</scope>
</reference>
<protein>
    <submittedName>
        <fullName evidence="1">Uncharacterized protein</fullName>
    </submittedName>
</protein>